<gene>
    <name evidence="1" type="ORF">CDOO_00195</name>
</gene>
<name>A0A097IJ37_9CORY</name>
<evidence type="ECO:0000313" key="2">
    <source>
        <dbReference type="Proteomes" id="UP000029914"/>
    </source>
</evidence>
<protein>
    <recommendedName>
        <fullName evidence="3">SCP domain-containing protein</fullName>
    </recommendedName>
</protein>
<dbReference type="Proteomes" id="UP000029914">
    <property type="component" value="Chromosome"/>
</dbReference>
<dbReference type="SUPFAM" id="SSF55797">
    <property type="entry name" value="PR-1-like"/>
    <property type="match status" value="1"/>
</dbReference>
<accession>A0A097IJ37</accession>
<keyword evidence="2" id="KW-1185">Reference proteome</keyword>
<proteinExistence type="predicted"/>
<dbReference type="InterPro" id="IPR035940">
    <property type="entry name" value="CAP_sf"/>
</dbReference>
<sequence>MTCQNGSCLSENIAITTGNPSQAFGLWRNSPGHNANMLGANAVRVGHGSAIMQSGKFAGQPVVVQQFHNF</sequence>
<dbReference type="HOGENOM" id="CLU_2750908_0_0_11"/>
<reference evidence="1 2" key="1">
    <citation type="submission" date="2013-09" db="EMBL/GenBank/DDBJ databases">
        <title>Complete genome sequence of Corynebacterium doosanense CAU 212(T) (=DSM 45436(T)), isolated from activated sludge.</title>
        <authorList>
            <person name="Schaffert L."/>
            <person name="Albersmeier A."/>
            <person name="Kalinowski J."/>
            <person name="Ruckert C."/>
        </authorList>
    </citation>
    <scope>NUCLEOTIDE SEQUENCE [LARGE SCALE GENOMIC DNA]</scope>
    <source>
        <strain evidence="1 2">CAU 212</strain>
    </source>
</reference>
<dbReference type="AlphaFoldDB" id="A0A097IJ37"/>
<dbReference type="KEGG" id="cdo:CDOO_00195"/>
<dbReference type="EMBL" id="CP006764">
    <property type="protein sequence ID" value="AIT62123.1"/>
    <property type="molecule type" value="Genomic_DNA"/>
</dbReference>
<dbReference type="Gene3D" id="3.40.33.10">
    <property type="entry name" value="CAP"/>
    <property type="match status" value="1"/>
</dbReference>
<organism evidence="1 2">
    <name type="scientific">Corynebacterium doosanense CAU 212 = DSM 45436</name>
    <dbReference type="NCBI Taxonomy" id="558173"/>
    <lineage>
        <taxon>Bacteria</taxon>
        <taxon>Bacillati</taxon>
        <taxon>Actinomycetota</taxon>
        <taxon>Actinomycetes</taxon>
        <taxon>Mycobacteriales</taxon>
        <taxon>Corynebacteriaceae</taxon>
        <taxon>Corynebacterium</taxon>
    </lineage>
</organism>
<evidence type="ECO:0000313" key="1">
    <source>
        <dbReference type="EMBL" id="AIT62123.1"/>
    </source>
</evidence>
<evidence type="ECO:0008006" key="3">
    <source>
        <dbReference type="Google" id="ProtNLM"/>
    </source>
</evidence>